<dbReference type="SUPFAM" id="SSF49764">
    <property type="entry name" value="HSP20-like chaperones"/>
    <property type="match status" value="1"/>
</dbReference>
<dbReference type="Pfam" id="PF00011">
    <property type="entry name" value="HSP20"/>
    <property type="match status" value="1"/>
</dbReference>
<protein>
    <submittedName>
        <fullName evidence="4">Hsp20/alpha crystallin family protein</fullName>
    </submittedName>
</protein>
<gene>
    <name evidence="4" type="ORF">ACFFQA_27140</name>
</gene>
<dbReference type="InterPro" id="IPR008978">
    <property type="entry name" value="HSP20-like_chaperone"/>
</dbReference>
<comment type="caution">
    <text evidence="4">The sequence shown here is derived from an EMBL/GenBank/DDBJ whole genome shotgun (WGS) entry which is preliminary data.</text>
</comment>
<dbReference type="InterPro" id="IPR031107">
    <property type="entry name" value="Small_HSP"/>
</dbReference>
<feature type="domain" description="SHSP" evidence="3">
    <location>
        <begin position="22"/>
        <end position="133"/>
    </location>
</feature>
<accession>A0ABV6A388</accession>
<evidence type="ECO:0000313" key="5">
    <source>
        <dbReference type="Proteomes" id="UP001589693"/>
    </source>
</evidence>
<proteinExistence type="inferred from homology"/>
<sequence>MTAIVRRSGQSMFPELFEWLDGGWPFGTHPVHVEEYFEDSVYVLRAELPGLDPEREIEVTANDGMLLIAAHREEDKRDKQRSEFRYGSFTRTVRLPEGADLSQVKAGYTNGILEVRIPVQHPKEPHRIPVTAAES</sequence>
<organism evidence="4 5">
    <name type="scientific">Allokutzneria oryzae</name>
    <dbReference type="NCBI Taxonomy" id="1378989"/>
    <lineage>
        <taxon>Bacteria</taxon>
        <taxon>Bacillati</taxon>
        <taxon>Actinomycetota</taxon>
        <taxon>Actinomycetes</taxon>
        <taxon>Pseudonocardiales</taxon>
        <taxon>Pseudonocardiaceae</taxon>
        <taxon>Allokutzneria</taxon>
    </lineage>
</organism>
<evidence type="ECO:0000313" key="4">
    <source>
        <dbReference type="EMBL" id="MFB9907626.1"/>
    </source>
</evidence>
<evidence type="ECO:0000256" key="2">
    <source>
        <dbReference type="RuleBase" id="RU003616"/>
    </source>
</evidence>
<dbReference type="Gene3D" id="2.60.40.790">
    <property type="match status" value="1"/>
</dbReference>
<keyword evidence="5" id="KW-1185">Reference proteome</keyword>
<dbReference type="EMBL" id="JBHLZU010000023">
    <property type="protein sequence ID" value="MFB9907626.1"/>
    <property type="molecule type" value="Genomic_DNA"/>
</dbReference>
<comment type="similarity">
    <text evidence="1 2">Belongs to the small heat shock protein (HSP20) family.</text>
</comment>
<name>A0ABV6A388_9PSEU</name>
<dbReference type="PROSITE" id="PS01031">
    <property type="entry name" value="SHSP"/>
    <property type="match status" value="1"/>
</dbReference>
<dbReference type="CDD" id="cd06464">
    <property type="entry name" value="ACD_sHsps-like"/>
    <property type="match status" value="1"/>
</dbReference>
<dbReference type="InterPro" id="IPR002068">
    <property type="entry name" value="A-crystallin/Hsp20_dom"/>
</dbReference>
<dbReference type="RefSeq" id="WP_377858130.1">
    <property type="nucleotide sequence ID" value="NZ_JBHLZU010000023.1"/>
</dbReference>
<dbReference type="PANTHER" id="PTHR11527">
    <property type="entry name" value="HEAT-SHOCK PROTEIN 20 FAMILY MEMBER"/>
    <property type="match status" value="1"/>
</dbReference>
<evidence type="ECO:0000259" key="3">
    <source>
        <dbReference type="PROSITE" id="PS01031"/>
    </source>
</evidence>
<reference evidence="4 5" key="1">
    <citation type="submission" date="2024-09" db="EMBL/GenBank/DDBJ databases">
        <authorList>
            <person name="Sun Q."/>
            <person name="Mori K."/>
        </authorList>
    </citation>
    <scope>NUCLEOTIDE SEQUENCE [LARGE SCALE GENOMIC DNA]</scope>
    <source>
        <strain evidence="4 5">TBRC 7907</strain>
    </source>
</reference>
<dbReference type="Proteomes" id="UP001589693">
    <property type="component" value="Unassembled WGS sequence"/>
</dbReference>
<evidence type="ECO:0000256" key="1">
    <source>
        <dbReference type="PROSITE-ProRule" id="PRU00285"/>
    </source>
</evidence>